<dbReference type="PANTHER" id="PTHR47328:SF1">
    <property type="entry name" value="RUTC FAMILY PROTEIN YOAB"/>
    <property type="match status" value="1"/>
</dbReference>
<dbReference type="InterPro" id="IPR006175">
    <property type="entry name" value="YjgF/YER057c/UK114"/>
</dbReference>
<comment type="caution">
    <text evidence="2">The sequence shown here is derived from an EMBL/GenBank/DDBJ whole genome shotgun (WGS) entry which is preliminary data.</text>
</comment>
<dbReference type="InterPro" id="IPR019897">
    <property type="entry name" value="RidA_CS"/>
</dbReference>
<dbReference type="PANTHER" id="PTHR47328">
    <property type="match status" value="1"/>
</dbReference>
<reference evidence="2 3" key="1">
    <citation type="submission" date="2018-06" db="EMBL/GenBank/DDBJ databases">
        <title>Genomic Encyclopedia of Type Strains, Phase IV (KMG-IV): sequencing the most valuable type-strain genomes for metagenomic binning, comparative biology and taxonomic classification.</title>
        <authorList>
            <person name="Goeker M."/>
        </authorList>
    </citation>
    <scope>NUCLEOTIDE SEQUENCE [LARGE SCALE GENOMIC DNA]</scope>
    <source>
        <strain evidence="2 3">DSM 26720</strain>
    </source>
</reference>
<dbReference type="EMBL" id="QLMK01000010">
    <property type="protein sequence ID" value="RAK27343.1"/>
    <property type="molecule type" value="Genomic_DNA"/>
</dbReference>
<dbReference type="Gene3D" id="3.30.1330.40">
    <property type="entry name" value="RutC-like"/>
    <property type="match status" value="1"/>
</dbReference>
<organism evidence="2 3">
    <name type="scientific">Falsochrobactrum ovis</name>
    <dbReference type="NCBI Taxonomy" id="1293442"/>
    <lineage>
        <taxon>Bacteria</taxon>
        <taxon>Pseudomonadati</taxon>
        <taxon>Pseudomonadota</taxon>
        <taxon>Alphaproteobacteria</taxon>
        <taxon>Hyphomicrobiales</taxon>
        <taxon>Brucellaceae</taxon>
        <taxon>Falsochrobactrum</taxon>
    </lineage>
</organism>
<dbReference type="Pfam" id="PF01042">
    <property type="entry name" value="Ribonuc_L-PSP"/>
    <property type="match status" value="1"/>
</dbReference>
<dbReference type="InterPro" id="IPR035959">
    <property type="entry name" value="RutC-like_sf"/>
</dbReference>
<dbReference type="OrthoDB" id="9803101at2"/>
<name>A0A364JTQ5_9HYPH</name>
<evidence type="ECO:0000313" key="2">
    <source>
        <dbReference type="EMBL" id="RAK27343.1"/>
    </source>
</evidence>
<evidence type="ECO:0000313" key="3">
    <source>
        <dbReference type="Proteomes" id="UP000249453"/>
    </source>
</evidence>
<dbReference type="AlphaFoldDB" id="A0A364JTQ5"/>
<gene>
    <name evidence="2" type="ORF">C7374_11062</name>
</gene>
<sequence length="114" mass="12734">MTQRYLQTPIMHRVVEHNGIVYVGGTTCDDESLDMAGQTREIMAKIDKYLAEAGTDKTKLLSATIFVTDLNMKPEMDKVWKEWLDPSLLPTRATVGVADLGDTTLIEIVVTAYK</sequence>
<dbReference type="Proteomes" id="UP000249453">
    <property type="component" value="Unassembled WGS sequence"/>
</dbReference>
<protein>
    <submittedName>
        <fullName evidence="2">Enamine deaminase RidA (YjgF/YER057c/UK114 family)</fullName>
    </submittedName>
</protein>
<dbReference type="SUPFAM" id="SSF55298">
    <property type="entry name" value="YjgF-like"/>
    <property type="match status" value="1"/>
</dbReference>
<evidence type="ECO:0000256" key="1">
    <source>
        <dbReference type="ARBA" id="ARBA00010552"/>
    </source>
</evidence>
<dbReference type="PROSITE" id="PS01094">
    <property type="entry name" value="UPF0076"/>
    <property type="match status" value="1"/>
</dbReference>
<keyword evidence="3" id="KW-1185">Reference proteome</keyword>
<proteinExistence type="inferred from homology"/>
<dbReference type="CDD" id="cd06150">
    <property type="entry name" value="YjgF_YER057c_UK114_like_2"/>
    <property type="match status" value="1"/>
</dbReference>
<comment type="similarity">
    <text evidence="1">Belongs to the RutC family.</text>
</comment>
<dbReference type="InterPro" id="IPR035709">
    <property type="entry name" value="YoaB-like"/>
</dbReference>
<dbReference type="RefSeq" id="WP_111575792.1">
    <property type="nucleotide sequence ID" value="NZ_JBHEEY010000006.1"/>
</dbReference>
<accession>A0A364JTQ5</accession>